<evidence type="ECO:0000313" key="5">
    <source>
        <dbReference type="EMBL" id="GIY39675.1"/>
    </source>
</evidence>
<dbReference type="AlphaFoldDB" id="A0AAV4T079"/>
<dbReference type="GO" id="GO:0031087">
    <property type="term" value="P:deadenylation-independent decapping of nuclear-transcribed mRNA"/>
    <property type="evidence" value="ECO:0007669"/>
    <property type="project" value="TreeGrafter"/>
</dbReference>
<dbReference type="PANTHER" id="PTHR16290">
    <property type="entry name" value="TRANSCRIPTION FACTOR SMIF DECAPPING ENZYME DCP1"/>
    <property type="match status" value="1"/>
</dbReference>
<organism evidence="5 6">
    <name type="scientific">Caerostris extrusa</name>
    <name type="common">Bark spider</name>
    <name type="synonym">Caerostris bankana</name>
    <dbReference type="NCBI Taxonomy" id="172846"/>
    <lineage>
        <taxon>Eukaryota</taxon>
        <taxon>Metazoa</taxon>
        <taxon>Ecdysozoa</taxon>
        <taxon>Arthropoda</taxon>
        <taxon>Chelicerata</taxon>
        <taxon>Arachnida</taxon>
        <taxon>Araneae</taxon>
        <taxon>Araneomorphae</taxon>
        <taxon>Entelegynae</taxon>
        <taxon>Araneoidea</taxon>
        <taxon>Araneidae</taxon>
        <taxon>Caerostris</taxon>
    </lineage>
</organism>
<keyword evidence="3" id="KW-0963">Cytoplasm</keyword>
<evidence type="ECO:0000313" key="6">
    <source>
        <dbReference type="Proteomes" id="UP001054945"/>
    </source>
</evidence>
<dbReference type="PANTHER" id="PTHR16290:SF0">
    <property type="entry name" value="DECAPPING PROTEIN 1, ISOFORM A"/>
    <property type="match status" value="1"/>
</dbReference>
<sequence>MKRSNLIDAAKSAPVNLKAIQRFDSIAVEIIDIASQVALYNYETELEKWCCEMTSRSETEINLKTLQRTDSHIIEIIDNASQVAIYKYDEKSRKWESTGIGGALFLYRR</sequence>
<dbReference type="InterPro" id="IPR011993">
    <property type="entry name" value="PH-like_dom_sf"/>
</dbReference>
<dbReference type="GO" id="GO:0000932">
    <property type="term" value="C:P-body"/>
    <property type="evidence" value="ECO:0007669"/>
    <property type="project" value="TreeGrafter"/>
</dbReference>
<dbReference type="Pfam" id="PF06058">
    <property type="entry name" value="DCP1"/>
    <property type="match status" value="2"/>
</dbReference>
<dbReference type="Gene3D" id="2.30.29.30">
    <property type="entry name" value="Pleckstrin-homology domain (PH domain)/Phosphotyrosine-binding domain (PTB)"/>
    <property type="match status" value="2"/>
</dbReference>
<comment type="caution">
    <text evidence="5">The sequence shown here is derived from an EMBL/GenBank/DDBJ whole genome shotgun (WGS) entry which is preliminary data.</text>
</comment>
<dbReference type="GO" id="GO:0008047">
    <property type="term" value="F:enzyme activator activity"/>
    <property type="evidence" value="ECO:0007669"/>
    <property type="project" value="InterPro"/>
</dbReference>
<dbReference type="InterPro" id="IPR010334">
    <property type="entry name" value="Dcp1"/>
</dbReference>
<evidence type="ECO:0000256" key="3">
    <source>
        <dbReference type="ARBA" id="ARBA00022490"/>
    </source>
</evidence>
<evidence type="ECO:0000256" key="2">
    <source>
        <dbReference type="ARBA" id="ARBA00008778"/>
    </source>
</evidence>
<dbReference type="GO" id="GO:0006397">
    <property type="term" value="P:mRNA processing"/>
    <property type="evidence" value="ECO:0007669"/>
    <property type="project" value="UniProtKB-KW"/>
</dbReference>
<dbReference type="Proteomes" id="UP001054945">
    <property type="component" value="Unassembled WGS sequence"/>
</dbReference>
<evidence type="ECO:0000256" key="1">
    <source>
        <dbReference type="ARBA" id="ARBA00004496"/>
    </source>
</evidence>
<keyword evidence="6" id="KW-1185">Reference proteome</keyword>
<comment type="similarity">
    <text evidence="2">Belongs to the DCP1 family.</text>
</comment>
<keyword evidence="4" id="KW-0507">mRNA processing</keyword>
<comment type="subcellular location">
    <subcellularLocation>
        <location evidence="1">Cytoplasm</location>
    </subcellularLocation>
</comment>
<dbReference type="SUPFAM" id="SSF50729">
    <property type="entry name" value="PH domain-like"/>
    <property type="match status" value="2"/>
</dbReference>
<proteinExistence type="inferred from homology"/>
<evidence type="ECO:0000256" key="4">
    <source>
        <dbReference type="ARBA" id="ARBA00022664"/>
    </source>
</evidence>
<dbReference type="GO" id="GO:0003729">
    <property type="term" value="F:mRNA binding"/>
    <property type="evidence" value="ECO:0007669"/>
    <property type="project" value="TreeGrafter"/>
</dbReference>
<dbReference type="EMBL" id="BPLR01010494">
    <property type="protein sequence ID" value="GIY39675.1"/>
    <property type="molecule type" value="Genomic_DNA"/>
</dbReference>
<protein>
    <submittedName>
        <fullName evidence="5">Uncharacterized protein</fullName>
    </submittedName>
</protein>
<dbReference type="GO" id="GO:0000290">
    <property type="term" value="P:deadenylation-dependent decapping of nuclear-transcribed mRNA"/>
    <property type="evidence" value="ECO:0007669"/>
    <property type="project" value="InterPro"/>
</dbReference>
<accession>A0AAV4T079</accession>
<reference evidence="5 6" key="1">
    <citation type="submission" date="2021-06" db="EMBL/GenBank/DDBJ databases">
        <title>Caerostris extrusa draft genome.</title>
        <authorList>
            <person name="Kono N."/>
            <person name="Arakawa K."/>
        </authorList>
    </citation>
    <scope>NUCLEOTIDE SEQUENCE [LARGE SCALE GENOMIC DNA]</scope>
</reference>
<gene>
    <name evidence="5" type="ORF">CEXT_41821</name>
</gene>
<name>A0AAV4T079_CAEEX</name>